<reference evidence="2" key="1">
    <citation type="submission" date="2021-03" db="EMBL/GenBank/DDBJ databases">
        <title>Leucobacter chromiisoli sp. nov., isolated from chromium-containing soil of chemical plant.</title>
        <authorList>
            <person name="Xu Z."/>
        </authorList>
    </citation>
    <scope>NUCLEOTIDE SEQUENCE</scope>
    <source>
        <strain evidence="2">K 70/01</strain>
    </source>
</reference>
<dbReference type="InterPro" id="IPR007165">
    <property type="entry name" value="Phage_holin_4_2"/>
</dbReference>
<protein>
    <submittedName>
        <fullName evidence="2">Phage holin family protein</fullName>
    </submittedName>
</protein>
<sequence length="149" mass="15683">MRSFIRVLVSAFAFWLTTLIVGGPGDHGIWIEPFGASRLPTLSEASGDTESTAAYLITLVLVALVFGVVDGTLGRVVRFVSIPLRIITLGLFGLLINGLMLLAVSALSSLAGFGLRVDGFWWGVLAAIVLGILSAIVNGLLGTGKKKDR</sequence>
<dbReference type="Proteomes" id="UP000668403">
    <property type="component" value="Unassembled WGS sequence"/>
</dbReference>
<dbReference type="PANTHER" id="PTHR37309">
    <property type="entry name" value="SLR0284 PROTEIN"/>
    <property type="match status" value="1"/>
</dbReference>
<keyword evidence="1" id="KW-0812">Transmembrane</keyword>
<keyword evidence="1" id="KW-1133">Transmembrane helix</keyword>
<dbReference type="PANTHER" id="PTHR37309:SF1">
    <property type="entry name" value="SLR0284 PROTEIN"/>
    <property type="match status" value="1"/>
</dbReference>
<accession>A0A939TM37</accession>
<dbReference type="EMBL" id="JAGFBF010000001">
    <property type="protein sequence ID" value="MBO2988769.1"/>
    <property type="molecule type" value="Genomic_DNA"/>
</dbReference>
<evidence type="ECO:0000313" key="2">
    <source>
        <dbReference type="EMBL" id="MBO2988769.1"/>
    </source>
</evidence>
<evidence type="ECO:0000313" key="3">
    <source>
        <dbReference type="Proteomes" id="UP000668403"/>
    </source>
</evidence>
<evidence type="ECO:0000256" key="1">
    <source>
        <dbReference type="SAM" id="Phobius"/>
    </source>
</evidence>
<gene>
    <name evidence="2" type="ORF">J4H85_01985</name>
</gene>
<organism evidence="2 3">
    <name type="scientific">Leucobacter tardus</name>
    <dbReference type="NCBI Taxonomy" id="501483"/>
    <lineage>
        <taxon>Bacteria</taxon>
        <taxon>Bacillati</taxon>
        <taxon>Actinomycetota</taxon>
        <taxon>Actinomycetes</taxon>
        <taxon>Micrococcales</taxon>
        <taxon>Microbacteriaceae</taxon>
        <taxon>Leucobacter</taxon>
    </lineage>
</organism>
<keyword evidence="1" id="KW-0472">Membrane</keyword>
<keyword evidence="3" id="KW-1185">Reference proteome</keyword>
<feature type="transmembrane region" description="Helical" evidence="1">
    <location>
        <begin position="52"/>
        <end position="74"/>
    </location>
</feature>
<name>A0A939TM37_9MICO</name>
<dbReference type="AlphaFoldDB" id="A0A939TM37"/>
<proteinExistence type="predicted"/>
<comment type="caution">
    <text evidence="2">The sequence shown here is derived from an EMBL/GenBank/DDBJ whole genome shotgun (WGS) entry which is preliminary data.</text>
</comment>
<dbReference type="RefSeq" id="WP_208236383.1">
    <property type="nucleotide sequence ID" value="NZ_BAAAQU010000001.1"/>
</dbReference>
<dbReference type="Pfam" id="PF04020">
    <property type="entry name" value="Phage_holin_4_2"/>
    <property type="match status" value="1"/>
</dbReference>
<feature type="transmembrane region" description="Helical" evidence="1">
    <location>
        <begin position="86"/>
        <end position="108"/>
    </location>
</feature>
<feature type="transmembrane region" description="Helical" evidence="1">
    <location>
        <begin position="120"/>
        <end position="141"/>
    </location>
</feature>